<keyword evidence="3" id="KW-0812">Transmembrane</keyword>
<dbReference type="PANTHER" id="PTHR12815">
    <property type="entry name" value="SORTING AND ASSEMBLY MACHINERY SAMM50 PROTEIN FAMILY MEMBER"/>
    <property type="match status" value="1"/>
</dbReference>
<dbReference type="PANTHER" id="PTHR12815:SF23">
    <property type="entry name" value="OUTER MEMBRANE PROTEIN ASSEMBLY FACTOR BAMA"/>
    <property type="match status" value="1"/>
</dbReference>
<keyword evidence="6" id="KW-0472">Membrane</keyword>
<dbReference type="InterPro" id="IPR034746">
    <property type="entry name" value="POTRA"/>
</dbReference>
<evidence type="ECO:0000313" key="10">
    <source>
        <dbReference type="EMBL" id="ADD79814.1"/>
    </source>
</evidence>
<dbReference type="EMBL" id="CP001085">
    <property type="protein sequence ID" value="ADD79814.1"/>
    <property type="molecule type" value="Genomic_DNA"/>
</dbReference>
<dbReference type="Pfam" id="PF07244">
    <property type="entry name" value="POTRA"/>
    <property type="match status" value="4"/>
</dbReference>
<reference evidence="10" key="1">
    <citation type="submission" date="2008-05" db="EMBL/GenBank/DDBJ databases">
        <title>Genome sequence of Riesia pediculicola USDA.</title>
        <authorList>
            <person name="Kirkness E.F."/>
        </authorList>
    </citation>
    <scope>NUCLEOTIDE SEQUENCE [LARGE SCALE GENOMIC DNA]</scope>
    <source>
        <strain evidence="10">USDA</strain>
    </source>
</reference>
<name>D4G8E1_RIEPU</name>
<dbReference type="InterPro" id="IPR000184">
    <property type="entry name" value="Bac_surfAg_D15"/>
</dbReference>
<dbReference type="Proteomes" id="UP000001700">
    <property type="component" value="Chromosome"/>
</dbReference>
<sequence length="798" mass="94234">MKMKIILILLLICTGNPSKNNVFLNINLKNYLKQIKKQIISSTFFHLPSQKIDENRIRKLKDIVYNLFYIKKNSSVLKTYENQFFSPSRQNESTIKIINFRGNKLLSAKVLKEKLEQCNIEVDQKLNEKKLYCFKKNLYQLYYFLGRYDAKISVRIKSLSNRYISLDLILDEGNQFKISQIRIFGNKHFRTEKLINLFSLRSIESSNVLKYGEDRLNLGLKELRSFYMNHGYVRFRIDHIWINLTENKSVHINIRINEGEQYRLNKIEFRGKIDDAYLQKLNGLINDTKNQSIFRERKIGEIQKKIERFLCSLGYINPFIRTDYKIDDIKKIIQIFFDIDMGKQYLVKEIKFFGNLSIQDKVLRRKVPKMEDKPIDINLIRAGQFNLERTGFFEKVNCSIEILPKFQNKVNVIYQVKEVYLNLISMGIGMNKENGINLYGSMQKKNWFGLGNSVNLKGVKNDYSKLIHLSFFNPKYIRNKVGLHSKVLYNHLFSKDSNLLLYDNITFNLNTFLGFPITKKDVFNIGLEITKNFVSNMKPEVHLLKYFKSMENQNIFLKKDAHYEIKDISLNFSWNREDLDDKIFPKSGKKISVSSKLSIFNSNSRYFKSILDIKNYFPIDLRKNWIFFFRTIIGYGNSKRHFPFYENFHSSEDHLIRGFQSDSIGPKSVLFQIGKDGSFHPQLDLDVQRSIGGNFIIMNFLELIIPNLFFFEKYQENVRTSFFIDSGTIREVGKQKISEFLGKKIPDYEKTSGLRVSTGFVLRWISPIGLINFSYAIPVKYFQQDKLEKFQFNIGRVW</sequence>
<feature type="domain" description="POTRA" evidence="9">
    <location>
        <begin position="176"/>
        <end position="259"/>
    </location>
</feature>
<evidence type="ECO:0000256" key="1">
    <source>
        <dbReference type="ARBA" id="ARBA00004370"/>
    </source>
</evidence>
<keyword evidence="5" id="KW-0677">Repeat</keyword>
<dbReference type="InterPro" id="IPR023707">
    <property type="entry name" value="OM_assembly_BamA"/>
</dbReference>
<comment type="subcellular location">
    <subcellularLocation>
        <location evidence="1">Membrane</location>
    </subcellularLocation>
</comment>
<protein>
    <recommendedName>
        <fullName evidence="8">Outer membrane protein assembly factor BamA</fullName>
    </recommendedName>
</protein>
<keyword evidence="11" id="KW-1185">Reference proteome</keyword>
<organism evidence="10 11">
    <name type="scientific">Riesia pediculicola (strain USDA)</name>
    <dbReference type="NCBI Taxonomy" id="515618"/>
    <lineage>
        <taxon>Bacteria</taxon>
        <taxon>Pseudomonadati</taxon>
        <taxon>Pseudomonadota</taxon>
        <taxon>Gammaproteobacteria</taxon>
        <taxon>Enterobacterales</taxon>
        <taxon>Enterobacteriaceae</taxon>
        <taxon>Candidatus Riesia</taxon>
    </lineage>
</organism>
<dbReference type="OrthoDB" id="9803054at2"/>
<dbReference type="KEGG" id="rip:RIEPE_0353"/>
<evidence type="ECO:0000256" key="6">
    <source>
        <dbReference type="ARBA" id="ARBA00023136"/>
    </source>
</evidence>
<keyword evidence="4" id="KW-0732">Signal</keyword>
<dbReference type="GO" id="GO:1990063">
    <property type="term" value="C:Bam protein complex"/>
    <property type="evidence" value="ECO:0007669"/>
    <property type="project" value="TreeGrafter"/>
</dbReference>
<dbReference type="AlphaFoldDB" id="D4G8E1"/>
<proteinExistence type="predicted"/>
<accession>D4G8E1</accession>
<evidence type="ECO:0000256" key="2">
    <source>
        <dbReference type="ARBA" id="ARBA00022452"/>
    </source>
</evidence>
<evidence type="ECO:0000256" key="4">
    <source>
        <dbReference type="ARBA" id="ARBA00022729"/>
    </source>
</evidence>
<dbReference type="Gene3D" id="3.10.20.310">
    <property type="entry name" value="membrane protein fhac"/>
    <property type="match status" value="4"/>
</dbReference>
<evidence type="ECO:0000256" key="3">
    <source>
        <dbReference type="ARBA" id="ARBA00022692"/>
    </source>
</evidence>
<dbReference type="Pfam" id="PF01103">
    <property type="entry name" value="Omp85"/>
    <property type="match status" value="1"/>
</dbReference>
<keyword evidence="7" id="KW-0998">Cell outer membrane</keyword>
<evidence type="ECO:0000256" key="5">
    <source>
        <dbReference type="ARBA" id="ARBA00022737"/>
    </source>
</evidence>
<dbReference type="eggNOG" id="COG4775">
    <property type="taxonomic scope" value="Bacteria"/>
</dbReference>
<dbReference type="InterPro" id="IPR010827">
    <property type="entry name" value="BamA/TamA_POTRA"/>
</dbReference>
<gene>
    <name evidence="10" type="ordered locus">RIEPE_0353</name>
</gene>
<keyword evidence="2" id="KW-1134">Transmembrane beta strand</keyword>
<dbReference type="HOGENOM" id="CLU_007664_1_0_6"/>
<evidence type="ECO:0000256" key="7">
    <source>
        <dbReference type="ARBA" id="ARBA00023237"/>
    </source>
</evidence>
<dbReference type="NCBIfam" id="TIGR03303">
    <property type="entry name" value="OM_YaeT"/>
    <property type="match status" value="1"/>
</dbReference>
<dbReference type="GO" id="GO:0051205">
    <property type="term" value="P:protein insertion into membrane"/>
    <property type="evidence" value="ECO:0007669"/>
    <property type="project" value="TreeGrafter"/>
</dbReference>
<dbReference type="InterPro" id="IPR039910">
    <property type="entry name" value="D15-like"/>
</dbReference>
<dbReference type="STRING" id="515618.RIEPE_0353"/>
<dbReference type="Gene3D" id="2.40.160.50">
    <property type="entry name" value="membrane protein fhac: a member of the omp85/tpsb transporter family"/>
    <property type="match status" value="1"/>
</dbReference>
<dbReference type="GO" id="GO:0043165">
    <property type="term" value="P:Gram-negative-bacterium-type cell outer membrane assembly"/>
    <property type="evidence" value="ECO:0007669"/>
    <property type="project" value="TreeGrafter"/>
</dbReference>
<evidence type="ECO:0000256" key="8">
    <source>
        <dbReference type="NCBIfam" id="TIGR03303"/>
    </source>
</evidence>
<evidence type="ECO:0000259" key="9">
    <source>
        <dbReference type="PROSITE" id="PS51779"/>
    </source>
</evidence>
<dbReference type="PROSITE" id="PS51779">
    <property type="entry name" value="POTRA"/>
    <property type="match status" value="1"/>
</dbReference>
<evidence type="ECO:0000313" key="11">
    <source>
        <dbReference type="Proteomes" id="UP000001700"/>
    </source>
</evidence>